<evidence type="ECO:0000256" key="1">
    <source>
        <dbReference type="SAM" id="SignalP"/>
    </source>
</evidence>
<evidence type="ECO:0008006" key="4">
    <source>
        <dbReference type="Google" id="ProtNLM"/>
    </source>
</evidence>
<dbReference type="EMBL" id="JADOGI010000172">
    <property type="protein sequence ID" value="MBF8191694.1"/>
    <property type="molecule type" value="Genomic_DNA"/>
</dbReference>
<sequence>MPRTYRRILQRTGVALGLALASIVFVTSPASAHDLSSAVVSEQGCGWPNGSYSVLDWADIPDERNNITLATAYLLWNGQYQENCVVTRRVGQAHGVTGFTEAILERQGRAPVSDSGAYAHYAAASAYAANTCVRWWGSVQTLGGGPIWGTGRSTWGNCN</sequence>
<dbReference type="AlphaFoldDB" id="A0A931AIL4"/>
<keyword evidence="1" id="KW-0732">Signal</keyword>
<organism evidence="2 3">
    <name type="scientific">Nonomuraea cypriaca</name>
    <dbReference type="NCBI Taxonomy" id="1187855"/>
    <lineage>
        <taxon>Bacteria</taxon>
        <taxon>Bacillati</taxon>
        <taxon>Actinomycetota</taxon>
        <taxon>Actinomycetes</taxon>
        <taxon>Streptosporangiales</taxon>
        <taxon>Streptosporangiaceae</taxon>
        <taxon>Nonomuraea</taxon>
    </lineage>
</organism>
<feature type="signal peptide" evidence="1">
    <location>
        <begin position="1"/>
        <end position="32"/>
    </location>
</feature>
<feature type="chain" id="PRO_5037680824" description="Peptidase inhibitor family I36" evidence="1">
    <location>
        <begin position="33"/>
        <end position="159"/>
    </location>
</feature>
<name>A0A931AIL4_9ACTN</name>
<evidence type="ECO:0000313" key="2">
    <source>
        <dbReference type="EMBL" id="MBF8191694.1"/>
    </source>
</evidence>
<comment type="caution">
    <text evidence="2">The sequence shown here is derived from an EMBL/GenBank/DDBJ whole genome shotgun (WGS) entry which is preliminary data.</text>
</comment>
<keyword evidence="3" id="KW-1185">Reference proteome</keyword>
<dbReference type="Proteomes" id="UP000605361">
    <property type="component" value="Unassembled WGS sequence"/>
</dbReference>
<proteinExistence type="predicted"/>
<reference evidence="2" key="1">
    <citation type="submission" date="2020-11" db="EMBL/GenBank/DDBJ databases">
        <title>Whole-genome analyses of Nonomuraea sp. K274.</title>
        <authorList>
            <person name="Veyisoglu A."/>
        </authorList>
    </citation>
    <scope>NUCLEOTIDE SEQUENCE</scope>
    <source>
        <strain evidence="2">K274</strain>
    </source>
</reference>
<protein>
    <recommendedName>
        <fullName evidence="4">Peptidase inhibitor family I36</fullName>
    </recommendedName>
</protein>
<dbReference type="RefSeq" id="WP_195900602.1">
    <property type="nucleotide sequence ID" value="NZ_JADOGI010000172.1"/>
</dbReference>
<accession>A0A931AIL4</accession>
<evidence type="ECO:0000313" key="3">
    <source>
        <dbReference type="Proteomes" id="UP000605361"/>
    </source>
</evidence>
<gene>
    <name evidence="2" type="ORF">ITP53_39575</name>
</gene>